<gene>
    <name evidence="2" type="ORF">CC80DRAFT_416109</name>
</gene>
<keyword evidence="3" id="KW-1185">Reference proteome</keyword>
<dbReference type="EMBL" id="ML976996">
    <property type="protein sequence ID" value="KAF1954942.1"/>
    <property type="molecule type" value="Genomic_DNA"/>
</dbReference>
<feature type="region of interest" description="Disordered" evidence="1">
    <location>
        <begin position="443"/>
        <end position="467"/>
    </location>
</feature>
<protein>
    <submittedName>
        <fullName evidence="2">Uncharacterized protein</fullName>
    </submittedName>
</protein>
<evidence type="ECO:0000313" key="3">
    <source>
        <dbReference type="Proteomes" id="UP000800035"/>
    </source>
</evidence>
<evidence type="ECO:0000313" key="2">
    <source>
        <dbReference type="EMBL" id="KAF1954942.1"/>
    </source>
</evidence>
<proteinExistence type="predicted"/>
<organism evidence="2 3">
    <name type="scientific">Byssothecium circinans</name>
    <dbReference type="NCBI Taxonomy" id="147558"/>
    <lineage>
        <taxon>Eukaryota</taxon>
        <taxon>Fungi</taxon>
        <taxon>Dikarya</taxon>
        <taxon>Ascomycota</taxon>
        <taxon>Pezizomycotina</taxon>
        <taxon>Dothideomycetes</taxon>
        <taxon>Pleosporomycetidae</taxon>
        <taxon>Pleosporales</taxon>
        <taxon>Massarineae</taxon>
        <taxon>Massarinaceae</taxon>
        <taxon>Byssothecium</taxon>
    </lineage>
</organism>
<dbReference type="AlphaFoldDB" id="A0A6A5TTE7"/>
<dbReference type="Proteomes" id="UP000800035">
    <property type="component" value="Unassembled WGS sequence"/>
</dbReference>
<evidence type="ECO:0000256" key="1">
    <source>
        <dbReference type="SAM" id="MobiDB-lite"/>
    </source>
</evidence>
<dbReference type="OrthoDB" id="5229512at2759"/>
<reference evidence="2" key="1">
    <citation type="journal article" date="2020" name="Stud. Mycol.">
        <title>101 Dothideomycetes genomes: a test case for predicting lifestyles and emergence of pathogens.</title>
        <authorList>
            <person name="Haridas S."/>
            <person name="Albert R."/>
            <person name="Binder M."/>
            <person name="Bloem J."/>
            <person name="Labutti K."/>
            <person name="Salamov A."/>
            <person name="Andreopoulos B."/>
            <person name="Baker S."/>
            <person name="Barry K."/>
            <person name="Bills G."/>
            <person name="Bluhm B."/>
            <person name="Cannon C."/>
            <person name="Castanera R."/>
            <person name="Culley D."/>
            <person name="Daum C."/>
            <person name="Ezra D."/>
            <person name="Gonzalez J."/>
            <person name="Henrissat B."/>
            <person name="Kuo A."/>
            <person name="Liang C."/>
            <person name="Lipzen A."/>
            <person name="Lutzoni F."/>
            <person name="Magnuson J."/>
            <person name="Mondo S."/>
            <person name="Nolan M."/>
            <person name="Ohm R."/>
            <person name="Pangilinan J."/>
            <person name="Park H.-J."/>
            <person name="Ramirez L."/>
            <person name="Alfaro M."/>
            <person name="Sun H."/>
            <person name="Tritt A."/>
            <person name="Yoshinaga Y."/>
            <person name="Zwiers L.-H."/>
            <person name="Turgeon B."/>
            <person name="Goodwin S."/>
            <person name="Spatafora J."/>
            <person name="Crous P."/>
            <person name="Grigoriev I."/>
        </authorList>
    </citation>
    <scope>NUCLEOTIDE SEQUENCE</scope>
    <source>
        <strain evidence="2">CBS 675.92</strain>
    </source>
</reference>
<sequence>MSTTPPHATTPQPFPLLRLPLELREHIFAFYFNPFDRLTGDQEFGDPTGATGFGGGKYKFDLRLLRVNKQIYREASGVWKRVGGHFVMIDTPWPTAVHHISTEGFVPIVVSGPRARLFKSHTFHVEITAPHYGARPDHSLVLLLEDIPLFAQTWYYSALSYPVLNTELHVSFAARPPHGWRTSSHAPPSPTTDISPALQQKMLQPFEKVKALRGTHFSGFSPEVEASVLKGMQTPHPTVQECVETCTSLIAQGDAVLAAKTPAAAHAALEIYNRAFHAIHIIINGRIRRVLAEAFFHTAIPAGRFASQSGTTVRTLLRIRLVSRHVLAYLRLREYGDAAFWGMRSIRIMREAMTTEFEDFLAEFVGMSDVGPLCCRTAMAVWCMEADRERWGRELRGHEDAEEGSESVLWNLAGRYMKGASREEERKMVAAEAREFGVEVPEGAFGDGVESEVDSLGYLNSGEDVPS</sequence>
<accession>A0A6A5TTE7</accession>
<name>A0A6A5TTE7_9PLEO</name>